<dbReference type="GO" id="GO:0005829">
    <property type="term" value="C:cytosol"/>
    <property type="evidence" value="ECO:0007669"/>
    <property type="project" value="TreeGrafter"/>
</dbReference>
<dbReference type="OrthoDB" id="31168at2157"/>
<accession>A0A7D5GDV1</accession>
<keyword evidence="4" id="KW-1185">Reference proteome</keyword>
<dbReference type="GO" id="GO:0009898">
    <property type="term" value="C:cytoplasmic side of plasma membrane"/>
    <property type="evidence" value="ECO:0007669"/>
    <property type="project" value="TreeGrafter"/>
</dbReference>
<feature type="compositionally biased region" description="Acidic residues" evidence="1">
    <location>
        <begin position="263"/>
        <end position="354"/>
    </location>
</feature>
<dbReference type="Proteomes" id="UP000509750">
    <property type="component" value="Chromosome"/>
</dbReference>
<dbReference type="GO" id="GO:0005524">
    <property type="term" value="F:ATP binding"/>
    <property type="evidence" value="ECO:0007669"/>
    <property type="project" value="TreeGrafter"/>
</dbReference>
<feature type="compositionally biased region" description="Acidic residues" evidence="1">
    <location>
        <begin position="424"/>
        <end position="449"/>
    </location>
</feature>
<proteinExistence type="predicted"/>
<dbReference type="InterPro" id="IPR027417">
    <property type="entry name" value="P-loop_NTPase"/>
</dbReference>
<dbReference type="RefSeq" id="WP_179170920.1">
    <property type="nucleotide sequence ID" value="NZ_CP058529.1"/>
</dbReference>
<feature type="compositionally biased region" description="Acidic residues" evidence="1">
    <location>
        <begin position="470"/>
        <end position="480"/>
    </location>
</feature>
<dbReference type="InterPro" id="IPR050625">
    <property type="entry name" value="ParA/MinD_ATPase"/>
</dbReference>
<dbReference type="InterPro" id="IPR002586">
    <property type="entry name" value="CobQ/CobB/MinD/ParA_Nub-bd_dom"/>
</dbReference>
<dbReference type="PANTHER" id="PTHR43384">
    <property type="entry name" value="SEPTUM SITE-DETERMINING PROTEIN MIND HOMOLOG, CHLOROPLASTIC-RELATED"/>
    <property type="match status" value="1"/>
</dbReference>
<reference evidence="3 4" key="1">
    <citation type="submission" date="2020-07" db="EMBL/GenBank/DDBJ databases">
        <title>Gai3-2, isolated from salt lake.</title>
        <authorList>
            <person name="Cui H."/>
            <person name="Shi X."/>
        </authorList>
    </citation>
    <scope>NUCLEOTIDE SEQUENCE [LARGE SCALE GENOMIC DNA]</scope>
    <source>
        <strain evidence="3 4">Gai3-2</strain>
    </source>
</reference>
<evidence type="ECO:0000313" key="3">
    <source>
        <dbReference type="EMBL" id="QLG29346.1"/>
    </source>
</evidence>
<dbReference type="GO" id="GO:0016887">
    <property type="term" value="F:ATP hydrolysis activity"/>
    <property type="evidence" value="ECO:0007669"/>
    <property type="project" value="TreeGrafter"/>
</dbReference>
<evidence type="ECO:0000256" key="1">
    <source>
        <dbReference type="SAM" id="MobiDB-lite"/>
    </source>
</evidence>
<evidence type="ECO:0000259" key="2">
    <source>
        <dbReference type="Pfam" id="PF01656"/>
    </source>
</evidence>
<feature type="region of interest" description="Disordered" evidence="1">
    <location>
        <begin position="250"/>
        <end position="493"/>
    </location>
</feature>
<feature type="compositionally biased region" description="Gly residues" evidence="1">
    <location>
        <begin position="484"/>
        <end position="493"/>
    </location>
</feature>
<dbReference type="PANTHER" id="PTHR43384:SF10">
    <property type="entry name" value="ATPASE INVOLVED IN CHROMOSOME PARTITIONING, PARA_MIND FAMILY"/>
    <property type="match status" value="1"/>
</dbReference>
<dbReference type="Gene3D" id="3.40.50.300">
    <property type="entry name" value="P-loop containing nucleotide triphosphate hydrolases"/>
    <property type="match status" value="1"/>
</dbReference>
<feature type="domain" description="CobQ/CobB/MinD/ParA nucleotide binding" evidence="2">
    <location>
        <begin position="6"/>
        <end position="216"/>
    </location>
</feature>
<sequence>MPTTYAVASAKGGVGKTTTAANLAATLAAAGFETVAVDGDVGTANLAPALGVEVPEDGATLHDVLAGEASPEDATYAGPHGLSVVPGDQSLSAFRSADPSRIREVLGSITNADYVVVDTGAGLTHESALPLSLADEVLLVSTPTRDALVDTGKTLQLTERLGGEVAGLTLTRVGPDDGLASALAAADIDPDEFDVPVLGRIPEDPAVAEAVAAREPLTEYAPGSDAAAAYRSLASSLTGEPIRPPLSYEVEEGEQEPTKPDETEAESVEPEADAGEDEVEADEGEGDEIEAGEDEAAEAEVDEGEAAGAEIDEAEATAVDADDAGDDEADANEPETADAEEDDVDEDGEVEVTEAEPTTDVGELPDEDDVDESTSDGDAEEREATGEEEADKTGGTETDDAVIIENETPDEEGAAAAARRTVPGDDEFEDDGPVTVEDAESGESAEIGDDVIPFAEQNRERSEQAKQGQEGDDDDVDEDDNGKRGGILGRLFR</sequence>
<dbReference type="SUPFAM" id="SSF52540">
    <property type="entry name" value="P-loop containing nucleoside triphosphate hydrolases"/>
    <property type="match status" value="1"/>
</dbReference>
<dbReference type="Pfam" id="PF01656">
    <property type="entry name" value="CbiA"/>
    <property type="match status" value="1"/>
</dbReference>
<dbReference type="AlphaFoldDB" id="A0A7D5GDV1"/>
<feature type="compositionally biased region" description="Acidic residues" evidence="1">
    <location>
        <begin position="363"/>
        <end position="390"/>
    </location>
</feature>
<name>A0A7D5GDV1_9EURY</name>
<dbReference type="GeneID" id="56030807"/>
<feature type="compositionally biased region" description="Acidic residues" evidence="1">
    <location>
        <begin position="397"/>
        <end position="413"/>
    </location>
</feature>
<dbReference type="GO" id="GO:0051782">
    <property type="term" value="P:negative regulation of cell division"/>
    <property type="evidence" value="ECO:0007669"/>
    <property type="project" value="TreeGrafter"/>
</dbReference>
<evidence type="ECO:0000313" key="4">
    <source>
        <dbReference type="Proteomes" id="UP000509750"/>
    </source>
</evidence>
<dbReference type="KEGG" id="halg:HUG10_18200"/>
<dbReference type="EMBL" id="CP058529">
    <property type="protein sequence ID" value="QLG29346.1"/>
    <property type="molecule type" value="Genomic_DNA"/>
</dbReference>
<organism evidence="3 4">
    <name type="scientific">Halorarum halophilum</name>
    <dbReference type="NCBI Taxonomy" id="2743090"/>
    <lineage>
        <taxon>Archaea</taxon>
        <taxon>Methanobacteriati</taxon>
        <taxon>Methanobacteriota</taxon>
        <taxon>Stenosarchaea group</taxon>
        <taxon>Halobacteria</taxon>
        <taxon>Halobacteriales</taxon>
        <taxon>Haloferacaceae</taxon>
        <taxon>Halorarum</taxon>
    </lineage>
</organism>
<gene>
    <name evidence="3" type="ORF">HUG10_18200</name>
</gene>
<protein>
    <submittedName>
        <fullName evidence="3">P-loop NTPase</fullName>
    </submittedName>
</protein>